<proteinExistence type="predicted"/>
<feature type="region of interest" description="Disordered" evidence="1">
    <location>
        <begin position="1"/>
        <end position="20"/>
    </location>
</feature>
<protein>
    <submittedName>
        <fullName evidence="2">Uncharacterized protein</fullName>
    </submittedName>
</protein>
<dbReference type="AlphaFoldDB" id="A0A5B7FNY8"/>
<sequence>MTGRRPHRLHIPFNDPSFSPIPPPFPPSPLCHRKTVCLFSIDVPNFHELQLEPKISGQNSLSCEIQTAAGHHRTAPRRAC</sequence>
<evidence type="ECO:0000313" key="2">
    <source>
        <dbReference type="EMBL" id="MPC47166.1"/>
    </source>
</evidence>
<dbReference type="EMBL" id="VSRR010007587">
    <property type="protein sequence ID" value="MPC47166.1"/>
    <property type="molecule type" value="Genomic_DNA"/>
</dbReference>
<dbReference type="Proteomes" id="UP000324222">
    <property type="component" value="Unassembled WGS sequence"/>
</dbReference>
<accession>A0A5B7FNY8</accession>
<evidence type="ECO:0000313" key="3">
    <source>
        <dbReference type="Proteomes" id="UP000324222"/>
    </source>
</evidence>
<reference evidence="2 3" key="1">
    <citation type="submission" date="2019-05" db="EMBL/GenBank/DDBJ databases">
        <title>Another draft genome of Portunus trituberculatus and its Hox gene families provides insights of decapod evolution.</title>
        <authorList>
            <person name="Jeong J.-H."/>
            <person name="Song I."/>
            <person name="Kim S."/>
            <person name="Choi T."/>
            <person name="Kim D."/>
            <person name="Ryu S."/>
            <person name="Kim W."/>
        </authorList>
    </citation>
    <scope>NUCLEOTIDE SEQUENCE [LARGE SCALE GENOMIC DNA]</scope>
    <source>
        <tissue evidence="2">Muscle</tissue>
    </source>
</reference>
<keyword evidence="3" id="KW-1185">Reference proteome</keyword>
<feature type="compositionally biased region" description="Basic residues" evidence="1">
    <location>
        <begin position="1"/>
        <end position="10"/>
    </location>
</feature>
<evidence type="ECO:0000256" key="1">
    <source>
        <dbReference type="SAM" id="MobiDB-lite"/>
    </source>
</evidence>
<name>A0A5B7FNY8_PORTR</name>
<comment type="caution">
    <text evidence="2">The sequence shown here is derived from an EMBL/GenBank/DDBJ whole genome shotgun (WGS) entry which is preliminary data.</text>
</comment>
<gene>
    <name evidence="2" type="ORF">E2C01_040902</name>
</gene>
<organism evidence="2 3">
    <name type="scientific">Portunus trituberculatus</name>
    <name type="common">Swimming crab</name>
    <name type="synonym">Neptunus trituberculatus</name>
    <dbReference type="NCBI Taxonomy" id="210409"/>
    <lineage>
        <taxon>Eukaryota</taxon>
        <taxon>Metazoa</taxon>
        <taxon>Ecdysozoa</taxon>
        <taxon>Arthropoda</taxon>
        <taxon>Crustacea</taxon>
        <taxon>Multicrustacea</taxon>
        <taxon>Malacostraca</taxon>
        <taxon>Eumalacostraca</taxon>
        <taxon>Eucarida</taxon>
        <taxon>Decapoda</taxon>
        <taxon>Pleocyemata</taxon>
        <taxon>Brachyura</taxon>
        <taxon>Eubrachyura</taxon>
        <taxon>Portunoidea</taxon>
        <taxon>Portunidae</taxon>
        <taxon>Portuninae</taxon>
        <taxon>Portunus</taxon>
    </lineage>
</organism>